<name>A0A2P8E3C3_9BACT</name>
<proteinExistence type="predicted"/>
<reference evidence="1 2" key="1">
    <citation type="submission" date="2018-03" db="EMBL/GenBank/DDBJ databases">
        <title>Genomic Encyclopedia of Archaeal and Bacterial Type Strains, Phase II (KMG-II): from individual species to whole genera.</title>
        <authorList>
            <person name="Goeker M."/>
        </authorList>
    </citation>
    <scope>NUCLEOTIDE SEQUENCE [LARGE SCALE GENOMIC DNA]</scope>
    <source>
        <strain evidence="1 2">DSM 28057</strain>
    </source>
</reference>
<dbReference type="Proteomes" id="UP000240708">
    <property type="component" value="Unassembled WGS sequence"/>
</dbReference>
<sequence length="63" mass="7507">MFCEIKALFFNHNGRKGFRMVNLKSNHFVGGKFQLGKLYDFKIHKTRLLPWLLIDYTTLVTCR</sequence>
<dbReference type="EMBL" id="PYGF01000006">
    <property type="protein sequence ID" value="PSL03981.1"/>
    <property type="molecule type" value="Genomic_DNA"/>
</dbReference>
<evidence type="ECO:0000313" key="1">
    <source>
        <dbReference type="EMBL" id="PSL03981.1"/>
    </source>
</evidence>
<organism evidence="1 2">
    <name type="scientific">Cecembia rubra</name>
    <dbReference type="NCBI Taxonomy" id="1485585"/>
    <lineage>
        <taxon>Bacteria</taxon>
        <taxon>Pseudomonadati</taxon>
        <taxon>Bacteroidota</taxon>
        <taxon>Cytophagia</taxon>
        <taxon>Cytophagales</taxon>
        <taxon>Cyclobacteriaceae</taxon>
        <taxon>Cecembia</taxon>
    </lineage>
</organism>
<evidence type="ECO:0000313" key="2">
    <source>
        <dbReference type="Proteomes" id="UP000240708"/>
    </source>
</evidence>
<dbReference type="AlphaFoldDB" id="A0A2P8E3C3"/>
<comment type="caution">
    <text evidence="1">The sequence shown here is derived from an EMBL/GenBank/DDBJ whole genome shotgun (WGS) entry which is preliminary data.</text>
</comment>
<protein>
    <submittedName>
        <fullName evidence="1">Uncharacterized protein</fullName>
    </submittedName>
</protein>
<keyword evidence="2" id="KW-1185">Reference proteome</keyword>
<accession>A0A2P8E3C3</accession>
<gene>
    <name evidence="1" type="ORF">CLV48_106222</name>
</gene>